<reference evidence="3" key="1">
    <citation type="journal article" date="2019" name="Int. J. Syst. Evol. Microbiol.">
        <title>The Global Catalogue of Microorganisms (GCM) 10K type strain sequencing project: providing services to taxonomists for standard genome sequencing and annotation.</title>
        <authorList>
            <consortium name="The Broad Institute Genomics Platform"/>
            <consortium name="The Broad Institute Genome Sequencing Center for Infectious Disease"/>
            <person name="Wu L."/>
            <person name="Ma J."/>
        </authorList>
    </citation>
    <scope>NUCLEOTIDE SEQUENCE [LARGE SCALE GENOMIC DNA]</scope>
    <source>
        <strain evidence="3">JCM 31486</strain>
    </source>
</reference>
<accession>A0ABW3M712</accession>
<dbReference type="Proteomes" id="UP001597045">
    <property type="component" value="Unassembled WGS sequence"/>
</dbReference>
<evidence type="ECO:0000313" key="2">
    <source>
        <dbReference type="EMBL" id="MFD1046472.1"/>
    </source>
</evidence>
<feature type="domain" description="Mce/MlaD" evidence="1">
    <location>
        <begin position="2"/>
        <end position="43"/>
    </location>
</feature>
<organism evidence="2 3">
    <name type="scientific">Kibdelosporangium lantanae</name>
    <dbReference type="NCBI Taxonomy" id="1497396"/>
    <lineage>
        <taxon>Bacteria</taxon>
        <taxon>Bacillati</taxon>
        <taxon>Actinomycetota</taxon>
        <taxon>Actinomycetes</taxon>
        <taxon>Pseudonocardiales</taxon>
        <taxon>Pseudonocardiaceae</taxon>
        <taxon>Kibdelosporangium</taxon>
    </lineage>
</organism>
<sequence>MGSTVRVLGIPIGTVDAVEPVGTQVRATLSLDSDQPIPADASAV</sequence>
<keyword evidence="3" id="KW-1185">Reference proteome</keyword>
<proteinExistence type="predicted"/>
<gene>
    <name evidence="2" type="ORF">ACFQ1S_13375</name>
</gene>
<dbReference type="InterPro" id="IPR003399">
    <property type="entry name" value="Mce/MlaD"/>
</dbReference>
<comment type="caution">
    <text evidence="2">The sequence shown here is derived from an EMBL/GenBank/DDBJ whole genome shotgun (WGS) entry which is preliminary data.</text>
</comment>
<dbReference type="EMBL" id="JBHTIS010000667">
    <property type="protein sequence ID" value="MFD1046472.1"/>
    <property type="molecule type" value="Genomic_DNA"/>
</dbReference>
<protein>
    <submittedName>
        <fullName evidence="2">MlaD family protein</fullName>
    </submittedName>
</protein>
<evidence type="ECO:0000259" key="1">
    <source>
        <dbReference type="Pfam" id="PF02470"/>
    </source>
</evidence>
<dbReference type="Pfam" id="PF02470">
    <property type="entry name" value="MlaD"/>
    <property type="match status" value="1"/>
</dbReference>
<feature type="non-terminal residue" evidence="2">
    <location>
        <position position="44"/>
    </location>
</feature>
<evidence type="ECO:0000313" key="3">
    <source>
        <dbReference type="Proteomes" id="UP001597045"/>
    </source>
</evidence>
<name>A0ABW3M712_9PSEU</name>